<evidence type="ECO:0000256" key="1">
    <source>
        <dbReference type="SAM" id="Phobius"/>
    </source>
</evidence>
<keyword evidence="1" id="KW-0812">Transmembrane</keyword>
<protein>
    <submittedName>
        <fullName evidence="2">Uncharacterized protein</fullName>
    </submittedName>
</protein>
<name>A0A2M7IYX7_9BACT</name>
<dbReference type="Proteomes" id="UP000230505">
    <property type="component" value="Unassembled WGS sequence"/>
</dbReference>
<accession>A0A2M7IYX7</accession>
<keyword evidence="1" id="KW-0472">Membrane</keyword>
<evidence type="ECO:0000313" key="3">
    <source>
        <dbReference type="Proteomes" id="UP000230505"/>
    </source>
</evidence>
<sequence>MGVKANCLALTGNLGGAPAEPLKIAPGRAEYNIYSFSARNVVFNVNKLSIINNMSRFLKQFVFVSSILAILMIGGVVIWGAIPGGKLKVNPIGNAVCPTGYIMVPG</sequence>
<organism evidence="2 3">
    <name type="scientific">bacterium (Candidatus Gribaldobacteria) CG_4_8_14_3_um_filter_42_11</name>
    <dbReference type="NCBI Taxonomy" id="2014267"/>
    <lineage>
        <taxon>Bacteria</taxon>
        <taxon>Candidatus Gribaldobacteria</taxon>
    </lineage>
</organism>
<evidence type="ECO:0000313" key="2">
    <source>
        <dbReference type="EMBL" id="PIX03387.1"/>
    </source>
</evidence>
<dbReference type="EMBL" id="PFHV01000015">
    <property type="protein sequence ID" value="PIX03387.1"/>
    <property type="molecule type" value="Genomic_DNA"/>
</dbReference>
<keyword evidence="1" id="KW-1133">Transmembrane helix</keyword>
<gene>
    <name evidence="2" type="ORF">COZ78_00605</name>
</gene>
<comment type="caution">
    <text evidence="2">The sequence shown here is derived from an EMBL/GenBank/DDBJ whole genome shotgun (WGS) entry which is preliminary data.</text>
</comment>
<reference evidence="3" key="1">
    <citation type="submission" date="2017-09" db="EMBL/GenBank/DDBJ databases">
        <title>Depth-based differentiation of microbial function through sediment-hosted aquifers and enrichment of novel symbionts in the deep terrestrial subsurface.</title>
        <authorList>
            <person name="Probst A.J."/>
            <person name="Ladd B."/>
            <person name="Jarett J.K."/>
            <person name="Geller-Mcgrath D.E."/>
            <person name="Sieber C.M.K."/>
            <person name="Emerson J.B."/>
            <person name="Anantharaman K."/>
            <person name="Thomas B.C."/>
            <person name="Malmstrom R."/>
            <person name="Stieglmeier M."/>
            <person name="Klingl A."/>
            <person name="Woyke T."/>
            <person name="Ryan C.M."/>
            <person name="Banfield J.F."/>
        </authorList>
    </citation>
    <scope>NUCLEOTIDE SEQUENCE [LARGE SCALE GENOMIC DNA]</scope>
</reference>
<proteinExistence type="predicted"/>
<feature type="transmembrane region" description="Helical" evidence="1">
    <location>
        <begin position="61"/>
        <end position="82"/>
    </location>
</feature>
<dbReference type="AlphaFoldDB" id="A0A2M7IYX7"/>
<feature type="non-terminal residue" evidence="2">
    <location>
        <position position="106"/>
    </location>
</feature>